<keyword evidence="2" id="KW-0614">Plasmid</keyword>
<feature type="compositionally biased region" description="Basic and acidic residues" evidence="1">
    <location>
        <begin position="63"/>
        <end position="97"/>
    </location>
</feature>
<dbReference type="RefSeq" id="WP_013881991.1">
    <property type="nucleotide sequence ID" value="NC_015670.1"/>
</dbReference>
<dbReference type="Proteomes" id="UP000008387">
    <property type="component" value="Plasmid phbz1"/>
</dbReference>
<dbReference type="HOGENOM" id="CLU_1882871_0_0_7"/>
<evidence type="ECO:0000313" key="2">
    <source>
        <dbReference type="EMBL" id="CCB80884.1"/>
    </source>
</evidence>
<evidence type="ECO:0000256" key="1">
    <source>
        <dbReference type="SAM" id="MobiDB-lite"/>
    </source>
</evidence>
<accession>F8KUE9</accession>
<geneLocation type="plasmid" evidence="2 3">
    <name>phbz1</name>
</geneLocation>
<organism evidence="2 3">
    <name type="scientific">Helicobacter bizzozeronii (strain CIII-1)</name>
    <dbReference type="NCBI Taxonomy" id="1002804"/>
    <lineage>
        <taxon>Bacteria</taxon>
        <taxon>Pseudomonadati</taxon>
        <taxon>Campylobacterota</taxon>
        <taxon>Epsilonproteobacteria</taxon>
        <taxon>Campylobacterales</taxon>
        <taxon>Helicobacteraceae</taxon>
        <taxon>Helicobacter</taxon>
    </lineage>
</organism>
<dbReference type="EMBL" id="FR871758">
    <property type="protein sequence ID" value="CCB80884.1"/>
    <property type="molecule type" value="Genomic_DNA"/>
</dbReference>
<reference evidence="2 3" key="1">
    <citation type="journal article" date="2011" name="J. Bacteriol.">
        <title>Genome sequence of Helicobacter bizzozeronii strain CIII-1, an isolate from human gastric mucosa.</title>
        <authorList>
            <person name="Schott T."/>
            <person name="Rossi M."/>
            <person name="Hanninen M.L."/>
        </authorList>
    </citation>
    <scope>NUCLEOTIDE SEQUENCE [LARGE SCALE GENOMIC DNA]</scope>
    <source>
        <strain evidence="2 3">CIII-1</strain>
    </source>
</reference>
<sequence>MEVENFDDLNHCFNLFLALKDKFKKAKLLDEFEQALELHRILAEVAHNASKAKKRSSNESNDTDSKPKRDYDSSKRAQIEHTKRLEKPATLEQKEQESTLTQQDKRKLKNIREAERGYMENKDKSSDQANNPKNQ</sequence>
<keyword evidence="3" id="KW-1185">Reference proteome</keyword>
<protein>
    <submittedName>
        <fullName evidence="2">Uncharacterized protein</fullName>
    </submittedName>
</protein>
<feature type="region of interest" description="Disordered" evidence="1">
    <location>
        <begin position="48"/>
        <end position="135"/>
    </location>
</feature>
<name>F8KUE9_HELBC</name>
<gene>
    <name evidence="2" type="ordered locus">HBZC1_p0040</name>
</gene>
<dbReference type="KEGG" id="hbi:HBZC1_p0040"/>
<evidence type="ECO:0000313" key="3">
    <source>
        <dbReference type="Proteomes" id="UP000008387"/>
    </source>
</evidence>
<feature type="compositionally biased region" description="Basic and acidic residues" evidence="1">
    <location>
        <begin position="110"/>
        <end position="126"/>
    </location>
</feature>
<dbReference type="AlphaFoldDB" id="F8KUE9"/>
<proteinExistence type="predicted"/>